<reference evidence="11" key="1">
    <citation type="submission" date="2018-02" db="EMBL/GenBank/DDBJ databases">
        <title>Genome sequence of Desulfocucumis palustris strain NAW-5.</title>
        <authorList>
            <person name="Watanabe M."/>
            <person name="Kojima H."/>
            <person name="Fukui M."/>
        </authorList>
    </citation>
    <scope>NUCLEOTIDE SEQUENCE [LARGE SCALE GENOMIC DNA]</scope>
    <source>
        <strain evidence="11">NAW-5</strain>
    </source>
</reference>
<comment type="caution">
    <text evidence="10">The sequence shown here is derived from an EMBL/GenBank/DDBJ whole genome shotgun (WGS) entry which is preliminary data.</text>
</comment>
<dbReference type="Proteomes" id="UP000239549">
    <property type="component" value="Unassembled WGS sequence"/>
</dbReference>
<dbReference type="PROSITE" id="PS51346">
    <property type="entry name" value="PROKAR_ZN_DEPEND_PLPC_2"/>
    <property type="match status" value="1"/>
</dbReference>
<dbReference type="EC" id="3.1.4.3" evidence="1"/>
<keyword evidence="7" id="KW-0862">Zinc</keyword>
<keyword evidence="11" id="KW-1185">Reference proteome</keyword>
<dbReference type="InterPro" id="IPR008947">
    <property type="entry name" value="PLipase_C/P1_nuclease_dom_sf"/>
</dbReference>
<gene>
    <name evidence="10" type="ORF">DCCM_3871</name>
</gene>
<sequence length="228" mass="25593">MCNRQARLILESDGHIAASALLEAYGREIDLGVCWADSGWSSLHHFYNVRTGAGLPGVAAANVIFERFFARALKMWRRGHYGKAMFFLGAVTHLLQDICEPHHARCSVGLGHSHYERWVQKRKNDYPVTGGGIYNKGLRPISWLKECASVSYGLFDLVSDRSSDLHYHKATEYLLPYTQRITAGFWLYFLNQANVCPDIDGNLFSCAGVNPSAPRRDGRNPQFDSLPA</sequence>
<dbReference type="GO" id="GO:0034480">
    <property type="term" value="F:phosphatidylcholine phospholipase C activity"/>
    <property type="evidence" value="ECO:0007669"/>
    <property type="project" value="UniProtKB-EC"/>
</dbReference>
<proteinExistence type="predicted"/>
<dbReference type="EMBL" id="BFAV01000150">
    <property type="protein sequence ID" value="GBF34751.1"/>
    <property type="molecule type" value="Genomic_DNA"/>
</dbReference>
<dbReference type="CDD" id="cd11009">
    <property type="entry name" value="Zn_dep_PLPC"/>
    <property type="match status" value="1"/>
</dbReference>
<protein>
    <recommendedName>
        <fullName evidence="2">Phospholipase C</fullName>
        <ecNumber evidence="1">3.1.4.3</ecNumber>
    </recommendedName>
    <alternativeName>
        <fullName evidence="8">Phosphatidylcholine cholinephosphohydrolase</fullName>
    </alternativeName>
</protein>
<keyword evidence="3" id="KW-0964">Secreted</keyword>
<keyword evidence="5" id="KW-0732">Signal</keyword>
<dbReference type="Gene3D" id="1.10.575.10">
    <property type="entry name" value="P1 Nuclease"/>
    <property type="match status" value="1"/>
</dbReference>
<evidence type="ECO:0000256" key="3">
    <source>
        <dbReference type="ARBA" id="ARBA00022525"/>
    </source>
</evidence>
<dbReference type="SUPFAM" id="SSF48537">
    <property type="entry name" value="Phospholipase C/P1 nuclease"/>
    <property type="match status" value="1"/>
</dbReference>
<evidence type="ECO:0000256" key="6">
    <source>
        <dbReference type="ARBA" id="ARBA00022801"/>
    </source>
</evidence>
<evidence type="ECO:0000256" key="1">
    <source>
        <dbReference type="ARBA" id="ARBA00012018"/>
    </source>
</evidence>
<evidence type="ECO:0000313" key="10">
    <source>
        <dbReference type="EMBL" id="GBF34751.1"/>
    </source>
</evidence>
<evidence type="ECO:0000256" key="7">
    <source>
        <dbReference type="ARBA" id="ARBA00022833"/>
    </source>
</evidence>
<keyword evidence="6" id="KW-0378">Hydrolase</keyword>
<evidence type="ECO:0000256" key="4">
    <source>
        <dbReference type="ARBA" id="ARBA00022723"/>
    </source>
</evidence>
<dbReference type="InterPro" id="IPR029002">
    <property type="entry name" value="PLPC/GPLD1"/>
</dbReference>
<evidence type="ECO:0000256" key="2">
    <source>
        <dbReference type="ARBA" id="ARBA00018391"/>
    </source>
</evidence>
<feature type="domain" description="Zn-dependent PLC" evidence="9">
    <location>
        <begin position="1"/>
        <end position="200"/>
    </location>
</feature>
<dbReference type="Pfam" id="PF00882">
    <property type="entry name" value="Zn_dep_PLPC"/>
    <property type="match status" value="1"/>
</dbReference>
<name>A0A2L2XLC7_9FIRM</name>
<evidence type="ECO:0000256" key="8">
    <source>
        <dbReference type="ARBA" id="ARBA00031285"/>
    </source>
</evidence>
<dbReference type="SMART" id="SM00770">
    <property type="entry name" value="Zn_dep_PLPC"/>
    <property type="match status" value="1"/>
</dbReference>
<dbReference type="AlphaFoldDB" id="A0A2L2XLC7"/>
<organism evidence="10 11">
    <name type="scientific">Desulfocucumis palustris</name>
    <dbReference type="NCBI Taxonomy" id="1898651"/>
    <lineage>
        <taxon>Bacteria</taxon>
        <taxon>Bacillati</taxon>
        <taxon>Bacillota</taxon>
        <taxon>Clostridia</taxon>
        <taxon>Eubacteriales</taxon>
        <taxon>Desulfocucumaceae</taxon>
        <taxon>Desulfocucumis</taxon>
    </lineage>
</organism>
<keyword evidence="4" id="KW-0479">Metal-binding</keyword>
<dbReference type="GO" id="GO:0008270">
    <property type="term" value="F:zinc ion binding"/>
    <property type="evidence" value="ECO:0007669"/>
    <property type="project" value="InterPro"/>
</dbReference>
<evidence type="ECO:0000256" key="5">
    <source>
        <dbReference type="ARBA" id="ARBA00022729"/>
    </source>
</evidence>
<dbReference type="InterPro" id="IPR001531">
    <property type="entry name" value="Zn_PLipaseC"/>
</dbReference>
<evidence type="ECO:0000259" key="9">
    <source>
        <dbReference type="PROSITE" id="PS51346"/>
    </source>
</evidence>
<evidence type="ECO:0000313" key="11">
    <source>
        <dbReference type="Proteomes" id="UP000239549"/>
    </source>
</evidence>
<accession>A0A2L2XLC7</accession>